<dbReference type="Pfam" id="PF10604">
    <property type="entry name" value="Polyketide_cyc2"/>
    <property type="match status" value="1"/>
</dbReference>
<proteinExistence type="predicted"/>
<keyword evidence="2" id="KW-1185">Reference proteome</keyword>
<evidence type="ECO:0000313" key="2">
    <source>
        <dbReference type="Proteomes" id="UP000501379"/>
    </source>
</evidence>
<dbReference type="RefSeq" id="WP_173203486.1">
    <property type="nucleotide sequence ID" value="NZ_CP053697.2"/>
</dbReference>
<name>A0A6M8FD64_9GAMM</name>
<dbReference type="InterPro" id="IPR023393">
    <property type="entry name" value="START-like_dom_sf"/>
</dbReference>
<gene>
    <name evidence="1" type="ORF">HNE05_01360</name>
</gene>
<dbReference type="Proteomes" id="UP000501379">
    <property type="component" value="Chromosome"/>
</dbReference>
<dbReference type="Gene3D" id="3.30.530.20">
    <property type="match status" value="1"/>
</dbReference>
<evidence type="ECO:0000313" key="1">
    <source>
        <dbReference type="EMBL" id="QKE62072.1"/>
    </source>
</evidence>
<organism evidence="1 2">
    <name type="scientific">Aquipseudomonas campi</name>
    <dbReference type="NCBI Taxonomy" id="2731681"/>
    <lineage>
        <taxon>Bacteria</taxon>
        <taxon>Pseudomonadati</taxon>
        <taxon>Pseudomonadota</taxon>
        <taxon>Gammaproteobacteria</taxon>
        <taxon>Pseudomonadales</taxon>
        <taxon>Pseudomonadaceae</taxon>
        <taxon>Aquipseudomonas</taxon>
    </lineage>
</organism>
<protein>
    <submittedName>
        <fullName evidence="1">SRPBCC family protein</fullName>
    </submittedName>
</protein>
<dbReference type="EMBL" id="CP053697">
    <property type="protein sequence ID" value="QKE62072.1"/>
    <property type="molecule type" value="Genomic_DNA"/>
</dbReference>
<dbReference type="SUPFAM" id="SSF55961">
    <property type="entry name" value="Bet v1-like"/>
    <property type="match status" value="1"/>
</dbReference>
<reference evidence="1" key="1">
    <citation type="submission" date="2020-07" db="EMBL/GenBank/DDBJ databases">
        <title>Nitrate ammonifying Pseudomonas campi sp. nov. isolated from German agricultural grassland.</title>
        <authorList>
            <person name="Timsy T."/>
            <person name="Ulrich A."/>
            <person name="Spanner T."/>
            <person name="Foesel B."/>
            <person name="Kolb S."/>
            <person name="Horn M.A."/>
            <person name="Behrendt U."/>
        </authorList>
    </citation>
    <scope>NUCLEOTIDE SEQUENCE</scope>
    <source>
        <strain evidence="1">S1-A32-2</strain>
    </source>
</reference>
<dbReference type="InterPro" id="IPR019587">
    <property type="entry name" value="Polyketide_cyclase/dehydratase"/>
</dbReference>
<accession>A0A6M8FD64</accession>
<dbReference type="KEGG" id="pcam:HNE05_01360"/>
<dbReference type="CDD" id="cd07818">
    <property type="entry name" value="SRPBCC_1"/>
    <property type="match status" value="1"/>
</dbReference>
<dbReference type="AlphaFoldDB" id="A0A6M8FD64"/>
<sequence>MTLLIFAVLILAGLAVFIASRPAEFRIERSALIQAAPEAVFAWVNDFHRWHQWSPWAKRDPAMQVSYEGPASGVGAIYRWLGNREVGEGSCRISASQPGALVRMDLQFIKPFQADNTAEFHLQTEAGGTRVSWSMSGSNGFVGKAMGLLFNMDKMVGKDFDQGLASLKALAEGEKT</sequence>